<dbReference type="STRING" id="216432.CA2559_08091"/>
<evidence type="ECO:0000256" key="1">
    <source>
        <dbReference type="ARBA" id="ARBA00022729"/>
    </source>
</evidence>
<evidence type="ECO:0000256" key="2">
    <source>
        <dbReference type="SAM" id="SignalP"/>
    </source>
</evidence>
<evidence type="ECO:0008006" key="5">
    <source>
        <dbReference type="Google" id="ProtNLM"/>
    </source>
</evidence>
<dbReference type="SUPFAM" id="SSF52833">
    <property type="entry name" value="Thioredoxin-like"/>
    <property type="match status" value="1"/>
</dbReference>
<keyword evidence="4" id="KW-1185">Reference proteome</keyword>
<proteinExistence type="predicted"/>
<dbReference type="PANTHER" id="PTHR15337">
    <property type="entry name" value="ANTERIOR GRADIENT PROTEIN-RELATED"/>
    <property type="match status" value="1"/>
</dbReference>
<feature type="chain" id="PRO_5002660982" description="Thioredoxin family protein" evidence="2">
    <location>
        <begin position="19"/>
        <end position="144"/>
    </location>
</feature>
<dbReference type="eggNOG" id="COG0526">
    <property type="taxonomic scope" value="Bacteria"/>
</dbReference>
<protein>
    <recommendedName>
        <fullName evidence="5">Thioredoxin family protein</fullName>
    </recommendedName>
</protein>
<dbReference type="InterPro" id="IPR036249">
    <property type="entry name" value="Thioredoxin-like_sf"/>
</dbReference>
<dbReference type="Proteomes" id="UP000002297">
    <property type="component" value="Chromosome"/>
</dbReference>
<dbReference type="OrthoDB" id="981626at2"/>
<gene>
    <name evidence="3" type="ordered locus">CA2559_08091</name>
</gene>
<dbReference type="PANTHER" id="PTHR15337:SF11">
    <property type="entry name" value="THIOREDOXIN DOMAIN-CONTAINING PROTEIN"/>
    <property type="match status" value="1"/>
</dbReference>
<keyword evidence="1 2" id="KW-0732">Signal</keyword>
<dbReference type="KEGG" id="cat:CA2559_08091"/>
<dbReference type="Gene3D" id="3.40.30.10">
    <property type="entry name" value="Glutaredoxin"/>
    <property type="match status" value="1"/>
</dbReference>
<dbReference type="HOGENOM" id="CLU_090389_8_1_10"/>
<reference evidence="3 4" key="1">
    <citation type="journal article" date="2010" name="J. Bacteriol.">
        <title>The complete genome sequence of Croceibacter atlanticus HTCC2559T.</title>
        <authorList>
            <person name="Oh H.M."/>
            <person name="Kang I."/>
            <person name="Ferriera S."/>
            <person name="Giovannoni S.J."/>
            <person name="Cho J.C."/>
        </authorList>
    </citation>
    <scope>NUCLEOTIDE SEQUENCE [LARGE SCALE GENOMIC DNA]</scope>
    <source>
        <strain evidence="4">ATCC BAA-628 / HTCC2559 / KCTC 12090</strain>
    </source>
</reference>
<sequence length="144" mass="17098">MKSIFLLVFMLSSVLIQAQQDDVWLTDYNEAQKIAREKKLPLFMYFTGSDWCKPCIKLKEDYFETSEFLNKTNDFVLLMVDRPYRLDIISEVQMEKNKALIKKYNKENTFPLMLLLDYKGKVLKDISGYSGDPRYYRAFINENS</sequence>
<dbReference type="InterPro" id="IPR051099">
    <property type="entry name" value="AGR/TXD"/>
</dbReference>
<dbReference type="GeneID" id="89453372"/>
<accession>A3UBH6</accession>
<dbReference type="RefSeq" id="WP_013187363.1">
    <property type="nucleotide sequence ID" value="NC_014230.1"/>
</dbReference>
<feature type="signal peptide" evidence="2">
    <location>
        <begin position="1"/>
        <end position="18"/>
    </location>
</feature>
<dbReference type="EMBL" id="CP002046">
    <property type="protein sequence ID" value="EAP85977.1"/>
    <property type="molecule type" value="Genomic_DNA"/>
</dbReference>
<dbReference type="Pfam" id="PF13899">
    <property type="entry name" value="Thioredoxin_7"/>
    <property type="match status" value="1"/>
</dbReference>
<evidence type="ECO:0000313" key="3">
    <source>
        <dbReference type="EMBL" id="EAP85977.1"/>
    </source>
</evidence>
<dbReference type="AlphaFoldDB" id="A3UBH6"/>
<name>A3UBH6_CROAH</name>
<evidence type="ECO:0000313" key="4">
    <source>
        <dbReference type="Proteomes" id="UP000002297"/>
    </source>
</evidence>
<organism evidence="3 4">
    <name type="scientific">Croceibacter atlanticus (strain ATCC BAA-628 / JCM 21780 / CIP 108009 / IAM 15332 / KCTC 12090 / HTCC2559)</name>
    <dbReference type="NCBI Taxonomy" id="216432"/>
    <lineage>
        <taxon>Bacteria</taxon>
        <taxon>Pseudomonadati</taxon>
        <taxon>Bacteroidota</taxon>
        <taxon>Flavobacteriia</taxon>
        <taxon>Flavobacteriales</taxon>
        <taxon>Flavobacteriaceae</taxon>
        <taxon>Croceibacter</taxon>
    </lineage>
</organism>